<feature type="transmembrane region" description="Helical" evidence="1">
    <location>
        <begin position="319"/>
        <end position="337"/>
    </location>
</feature>
<accession>A0A1T4VFM3</accession>
<evidence type="ECO:0000313" key="4">
    <source>
        <dbReference type="Proteomes" id="UP000189733"/>
    </source>
</evidence>
<keyword evidence="1" id="KW-0812">Transmembrane</keyword>
<protein>
    <submittedName>
        <fullName evidence="3">CO dehydrogenase/acetyl-CoA synthase delta subunit</fullName>
    </submittedName>
</protein>
<dbReference type="InterPro" id="IPR016041">
    <property type="entry name" value="Ac-CoA_synth_d_su_TIM-brl"/>
</dbReference>
<sequence>MVREQRQNSELSKPVAEGSSVNEGAFCYIKPGSAVRGEIPGCGMRPGTVFGPEDKPGYKVCHFVREFVHTKVGVVPRLMAYLKWRDRLGNALARLGLAGDWYKVVPGLYSVGFPDEHAPVIVTANFKLTFDKLRVALSGIDAWLLVVDTMDVNVWCATGKGLFSSQSLVQAVRDAQLSELVKHRTVLVPQYAAVSVSAHDIREQCGFDVEFGPLRPEDLQAYFENGRKATPEMRTVSYDLKERAALLPIGLMMLTTPALLMAFFALVISGIGPDLFSWSVAASRWLKTLAAMGTGIFSGAVVMPLWLQTVPGVRFSTKGMVTGILFALPLCIWLLQSCTAVEVLALGIQTVVVSSYASLTLTGVAPFTSPSGVEKELKTALPLHIGGLLLAGALWVAARFIA</sequence>
<keyword evidence="4" id="KW-1185">Reference proteome</keyword>
<dbReference type="EMBL" id="FUYA01000001">
    <property type="protein sequence ID" value="SKA63688.1"/>
    <property type="molecule type" value="Genomic_DNA"/>
</dbReference>
<keyword evidence="1" id="KW-0472">Membrane</keyword>
<name>A0A1T4VFM3_9BACT</name>
<feature type="domain" description="CO dehydrogenase/acetyl-CoA synthase delta subunit TIM barrel" evidence="2">
    <location>
        <begin position="104"/>
        <end position="213"/>
    </location>
</feature>
<reference evidence="3 4" key="1">
    <citation type="submission" date="2017-02" db="EMBL/GenBank/DDBJ databases">
        <authorList>
            <person name="Peterson S.W."/>
        </authorList>
    </citation>
    <scope>NUCLEOTIDE SEQUENCE [LARGE SCALE GENOMIC DNA]</scope>
    <source>
        <strain evidence="3 4">DSM 18034</strain>
    </source>
</reference>
<proteinExistence type="predicted"/>
<evidence type="ECO:0000313" key="3">
    <source>
        <dbReference type="EMBL" id="SKA63688.1"/>
    </source>
</evidence>
<feature type="transmembrane region" description="Helical" evidence="1">
    <location>
        <begin position="288"/>
        <end position="307"/>
    </location>
</feature>
<dbReference type="Gene3D" id="3.40.50.11600">
    <property type="match status" value="1"/>
</dbReference>
<gene>
    <name evidence="3" type="ORF">SAMN02745702_00193</name>
</gene>
<dbReference type="Proteomes" id="UP000189733">
    <property type="component" value="Unassembled WGS sequence"/>
</dbReference>
<keyword evidence="1" id="KW-1133">Transmembrane helix</keyword>
<dbReference type="Pfam" id="PF03599">
    <property type="entry name" value="CdhD"/>
    <property type="match status" value="1"/>
</dbReference>
<evidence type="ECO:0000256" key="1">
    <source>
        <dbReference type="SAM" id="Phobius"/>
    </source>
</evidence>
<dbReference type="NCBIfam" id="NF040863">
    <property type="entry name" value="HgcA_corrinoid"/>
    <property type="match status" value="1"/>
</dbReference>
<evidence type="ECO:0000259" key="2">
    <source>
        <dbReference type="Pfam" id="PF03599"/>
    </source>
</evidence>
<feature type="transmembrane region" description="Helical" evidence="1">
    <location>
        <begin position="380"/>
        <end position="401"/>
    </location>
</feature>
<organism evidence="3 4">
    <name type="scientific">Desulfobaculum bizertense DSM 18034</name>
    <dbReference type="NCBI Taxonomy" id="1121442"/>
    <lineage>
        <taxon>Bacteria</taxon>
        <taxon>Pseudomonadati</taxon>
        <taxon>Thermodesulfobacteriota</taxon>
        <taxon>Desulfovibrionia</taxon>
        <taxon>Desulfovibrionales</taxon>
        <taxon>Desulfovibrionaceae</taxon>
        <taxon>Desulfobaculum</taxon>
    </lineage>
</organism>
<dbReference type="AlphaFoldDB" id="A0A1T4VFM3"/>
<dbReference type="STRING" id="1121442.SAMN02745702_00193"/>
<feature type="transmembrane region" description="Helical" evidence="1">
    <location>
        <begin position="244"/>
        <end position="268"/>
    </location>
</feature>